<keyword evidence="3" id="KW-1185">Reference proteome</keyword>
<sequence length="244" mass="27614">VFVSCESPYRGTGSEAKRFVTFERTFRGRVQCGDFPHLLVYGPSGAGKKTRIMCLLRELYGPGVEKLRIEHQTIVAPSKKKIEINTIASNYHLEVNPSVLTSVCKKEGLLLPPELAKQISDKSGRNLRRALLMCEACRVQQYPFSADQDVPEPDWEVYLRETANAIVSQQSPQRYDGKCEAGLVEELLNNCDGQLKTEVAHLAAYYEHRLHLGSKAIYHLEAFVAKFMAMYKKFMEDGLDAMMF</sequence>
<organism evidence="2 3">
    <name type="scientific">Goodea atripinnis</name>
    <dbReference type="NCBI Taxonomy" id="208336"/>
    <lineage>
        <taxon>Eukaryota</taxon>
        <taxon>Metazoa</taxon>
        <taxon>Chordata</taxon>
        <taxon>Craniata</taxon>
        <taxon>Vertebrata</taxon>
        <taxon>Euteleostomi</taxon>
        <taxon>Actinopterygii</taxon>
        <taxon>Neopterygii</taxon>
        <taxon>Teleostei</taxon>
        <taxon>Neoteleostei</taxon>
        <taxon>Acanthomorphata</taxon>
        <taxon>Ovalentaria</taxon>
        <taxon>Atherinomorphae</taxon>
        <taxon>Cyprinodontiformes</taxon>
        <taxon>Goodeidae</taxon>
        <taxon>Goodea</taxon>
    </lineage>
</organism>
<dbReference type="InterPro" id="IPR027417">
    <property type="entry name" value="P-loop_NTPase"/>
</dbReference>
<dbReference type="InterPro" id="IPR008921">
    <property type="entry name" value="DNA_pol3_clamp-load_cplx_C"/>
</dbReference>
<protein>
    <recommendedName>
        <fullName evidence="4">Replication factor C subunit 3</fullName>
    </recommendedName>
</protein>
<dbReference type="Gene3D" id="1.10.8.60">
    <property type="match status" value="1"/>
</dbReference>
<dbReference type="Pfam" id="PF21960">
    <property type="entry name" value="RCF1-5-like_lid"/>
    <property type="match status" value="1"/>
</dbReference>
<dbReference type="InterPro" id="IPR050238">
    <property type="entry name" value="DNA_Rep/Repair_Clamp_Loader"/>
</dbReference>
<evidence type="ECO:0000256" key="1">
    <source>
        <dbReference type="ARBA" id="ARBA00022705"/>
    </source>
</evidence>
<name>A0ABV0MJN5_9TELE</name>
<evidence type="ECO:0000313" key="3">
    <source>
        <dbReference type="Proteomes" id="UP001476798"/>
    </source>
</evidence>
<gene>
    <name evidence="2" type="ORF">GOODEAATRI_021529</name>
</gene>
<dbReference type="PANTHER" id="PTHR11669:SF1">
    <property type="entry name" value="REPLICATION FACTOR C SUBUNIT 3"/>
    <property type="match status" value="1"/>
</dbReference>
<dbReference type="Gene3D" id="1.20.272.10">
    <property type="match status" value="1"/>
</dbReference>
<proteinExistence type="predicted"/>
<reference evidence="2 3" key="1">
    <citation type="submission" date="2021-06" db="EMBL/GenBank/DDBJ databases">
        <authorList>
            <person name="Palmer J.M."/>
        </authorList>
    </citation>
    <scope>NUCLEOTIDE SEQUENCE [LARGE SCALE GENOMIC DNA]</scope>
    <source>
        <strain evidence="2 3">GA_2019</strain>
        <tissue evidence="2">Muscle</tissue>
    </source>
</reference>
<keyword evidence="1" id="KW-0235">DNA replication</keyword>
<dbReference type="SUPFAM" id="SSF48019">
    <property type="entry name" value="post-AAA+ oligomerization domain-like"/>
    <property type="match status" value="1"/>
</dbReference>
<feature type="non-terminal residue" evidence="2">
    <location>
        <position position="1"/>
    </location>
</feature>
<evidence type="ECO:0000313" key="2">
    <source>
        <dbReference type="EMBL" id="MEQ2159306.1"/>
    </source>
</evidence>
<dbReference type="Proteomes" id="UP001476798">
    <property type="component" value="Unassembled WGS sequence"/>
</dbReference>
<accession>A0ABV0MJN5</accession>
<dbReference type="PANTHER" id="PTHR11669">
    <property type="entry name" value="REPLICATION FACTOR C / DNA POLYMERASE III GAMMA-TAU SUBUNIT"/>
    <property type="match status" value="1"/>
</dbReference>
<dbReference type="EMBL" id="JAHRIO010002108">
    <property type="protein sequence ID" value="MEQ2159306.1"/>
    <property type="molecule type" value="Genomic_DNA"/>
</dbReference>
<dbReference type="Pfam" id="PF22534">
    <property type="entry name" value="RFC_C"/>
    <property type="match status" value="1"/>
</dbReference>
<evidence type="ECO:0008006" key="4">
    <source>
        <dbReference type="Google" id="ProtNLM"/>
    </source>
</evidence>
<dbReference type="SUPFAM" id="SSF52540">
    <property type="entry name" value="P-loop containing nucleoside triphosphate hydrolases"/>
    <property type="match status" value="1"/>
</dbReference>
<comment type="caution">
    <text evidence="2">The sequence shown here is derived from an EMBL/GenBank/DDBJ whole genome shotgun (WGS) entry which is preliminary data.</text>
</comment>